<accession>A0A0F9BN15</accession>
<gene>
    <name evidence="1" type="ORF">LCGC14_2508050</name>
</gene>
<comment type="caution">
    <text evidence="1">The sequence shown here is derived from an EMBL/GenBank/DDBJ whole genome shotgun (WGS) entry which is preliminary data.</text>
</comment>
<name>A0A0F9BN15_9ZZZZ</name>
<organism evidence="1">
    <name type="scientific">marine sediment metagenome</name>
    <dbReference type="NCBI Taxonomy" id="412755"/>
    <lineage>
        <taxon>unclassified sequences</taxon>
        <taxon>metagenomes</taxon>
        <taxon>ecological metagenomes</taxon>
    </lineage>
</organism>
<feature type="non-terminal residue" evidence="1">
    <location>
        <position position="47"/>
    </location>
</feature>
<dbReference type="EMBL" id="LAZR01040154">
    <property type="protein sequence ID" value="KKL15197.1"/>
    <property type="molecule type" value="Genomic_DNA"/>
</dbReference>
<evidence type="ECO:0000313" key="1">
    <source>
        <dbReference type="EMBL" id="KKL15197.1"/>
    </source>
</evidence>
<reference evidence="1" key="1">
    <citation type="journal article" date="2015" name="Nature">
        <title>Complex archaea that bridge the gap between prokaryotes and eukaryotes.</title>
        <authorList>
            <person name="Spang A."/>
            <person name="Saw J.H."/>
            <person name="Jorgensen S.L."/>
            <person name="Zaremba-Niedzwiedzka K."/>
            <person name="Martijn J."/>
            <person name="Lind A.E."/>
            <person name="van Eijk R."/>
            <person name="Schleper C."/>
            <person name="Guy L."/>
            <person name="Ettema T.J."/>
        </authorList>
    </citation>
    <scope>NUCLEOTIDE SEQUENCE</scope>
</reference>
<proteinExistence type="predicted"/>
<sequence>MSNYEWVLQVQVKDVENEDEARYKVQQVVTELLRMPVLSGDLAGSVL</sequence>
<dbReference type="AlphaFoldDB" id="A0A0F9BN15"/>
<protein>
    <submittedName>
        <fullName evidence="1">Uncharacterized protein</fullName>
    </submittedName>
</protein>